<protein>
    <submittedName>
        <fullName evidence="1">Uncharacterized protein</fullName>
    </submittedName>
</protein>
<dbReference type="Proteomes" id="UP000009097">
    <property type="component" value="Unassembled WGS sequence"/>
</dbReference>
<dbReference type="KEGG" id="fox:FOXG_18468"/>
<dbReference type="EMBL" id="DS231698">
    <property type="protein sequence ID" value="KNA98821.1"/>
    <property type="molecule type" value="Genomic_DNA"/>
</dbReference>
<dbReference type="RefSeq" id="XP_018236867.1">
    <property type="nucleotide sequence ID" value="XM_018398548.1"/>
</dbReference>
<organism evidence="1 2">
    <name type="scientific">Fusarium oxysporum f. sp. lycopersici (strain 4287 / CBS 123668 / FGSC 9935 / NRRL 34936)</name>
    <name type="common">Fusarium vascular wilt of tomato</name>
    <dbReference type="NCBI Taxonomy" id="426428"/>
    <lineage>
        <taxon>Eukaryota</taxon>
        <taxon>Fungi</taxon>
        <taxon>Dikarya</taxon>
        <taxon>Ascomycota</taxon>
        <taxon>Pezizomycotina</taxon>
        <taxon>Sordariomycetes</taxon>
        <taxon>Hypocreomycetidae</taxon>
        <taxon>Hypocreales</taxon>
        <taxon>Nectriaceae</taxon>
        <taxon>Fusarium</taxon>
        <taxon>Fusarium oxysporum species complex</taxon>
    </lineage>
</organism>
<dbReference type="AlphaFoldDB" id="A0A0J9WIN1"/>
<gene>
    <name evidence="1" type="ORF">FOXG_18468</name>
</gene>
<name>A0A0J9WIN1_FUSO4</name>
<reference evidence="1" key="2">
    <citation type="journal article" date="2010" name="Nature">
        <title>Comparative genomics reveals mobile pathogenicity chromosomes in Fusarium.</title>
        <authorList>
            <person name="Ma L.J."/>
            <person name="van der Does H.C."/>
            <person name="Borkovich K.A."/>
            <person name="Coleman J.J."/>
            <person name="Daboussi M.J."/>
            <person name="Di Pietro A."/>
            <person name="Dufresne M."/>
            <person name="Freitag M."/>
            <person name="Grabherr M."/>
            <person name="Henrissat B."/>
            <person name="Houterman P.M."/>
            <person name="Kang S."/>
            <person name="Shim W.B."/>
            <person name="Woloshuk C."/>
            <person name="Xie X."/>
            <person name="Xu J.R."/>
            <person name="Antoniw J."/>
            <person name="Baker S.E."/>
            <person name="Bluhm B.H."/>
            <person name="Breakspear A."/>
            <person name="Brown D.W."/>
            <person name="Butchko R.A."/>
            <person name="Chapman S."/>
            <person name="Coulson R."/>
            <person name="Coutinho P.M."/>
            <person name="Danchin E.G."/>
            <person name="Diener A."/>
            <person name="Gale L.R."/>
            <person name="Gardiner D.M."/>
            <person name="Goff S."/>
            <person name="Hammond-Kosack K.E."/>
            <person name="Hilburn K."/>
            <person name="Hua-Van A."/>
            <person name="Jonkers W."/>
            <person name="Kazan K."/>
            <person name="Kodira C.D."/>
            <person name="Koehrsen M."/>
            <person name="Kumar L."/>
            <person name="Lee Y.H."/>
            <person name="Li L."/>
            <person name="Manners J.M."/>
            <person name="Miranda-Saavedra D."/>
            <person name="Mukherjee M."/>
            <person name="Park G."/>
            <person name="Park J."/>
            <person name="Park S.Y."/>
            <person name="Proctor R.H."/>
            <person name="Regev A."/>
            <person name="Ruiz-Roldan M.C."/>
            <person name="Sain D."/>
            <person name="Sakthikumar S."/>
            <person name="Sykes S."/>
            <person name="Schwartz D.C."/>
            <person name="Turgeon B.G."/>
            <person name="Wapinski I."/>
            <person name="Yoder O."/>
            <person name="Young S."/>
            <person name="Zeng Q."/>
            <person name="Zhou S."/>
            <person name="Galagan J."/>
            <person name="Cuomo C.A."/>
            <person name="Kistler H.C."/>
            <person name="Rep M."/>
        </authorList>
    </citation>
    <scope>NUCLEOTIDE SEQUENCE [LARGE SCALE GENOMIC DNA]</scope>
    <source>
        <strain evidence="1">4287</strain>
    </source>
</reference>
<dbReference type="GeneID" id="28959174"/>
<evidence type="ECO:0000313" key="2">
    <source>
        <dbReference type="Proteomes" id="UP000009097"/>
    </source>
</evidence>
<proteinExistence type="predicted"/>
<evidence type="ECO:0000313" key="1">
    <source>
        <dbReference type="EMBL" id="KNA98821.1"/>
    </source>
</evidence>
<accession>A0A0J9WIN1</accession>
<sequence>MMIQNRKHCAARRLELEKLIRTDGKRESAYIYMLAHGRD</sequence>
<dbReference type="VEuPathDB" id="FungiDB:FOXG_18468"/>
<reference evidence="1" key="1">
    <citation type="submission" date="2007-04" db="EMBL/GenBank/DDBJ databases">
        <authorList>
            <consortium name="The Broad Institute Genome Sequencing Platform"/>
            <person name="Birren B."/>
            <person name="Lander E."/>
            <person name="Galagan J."/>
            <person name="Nusbaum C."/>
            <person name="Devon K."/>
            <person name="Ma L.-J."/>
            <person name="Jaffe D."/>
            <person name="Butler J."/>
            <person name="Alvarez P."/>
            <person name="Gnerre S."/>
            <person name="Grabherr M."/>
            <person name="Kleber M."/>
            <person name="Mauceli E."/>
            <person name="Brockman W."/>
            <person name="MacCallum I.A."/>
            <person name="Young S."/>
            <person name="LaButti K."/>
            <person name="DeCaprio D."/>
            <person name="Crawford M."/>
            <person name="Koehrsen M."/>
            <person name="Engels R."/>
            <person name="Montgomery P."/>
            <person name="Pearson M."/>
            <person name="Howarth C."/>
            <person name="Larson L."/>
            <person name="White J."/>
            <person name="O'Leary S."/>
            <person name="Kodira C."/>
            <person name="Zeng Q."/>
            <person name="Yandava C."/>
            <person name="Alvarado L."/>
            <person name="Kistler C."/>
            <person name="Shim W.-B."/>
            <person name="Kang S."/>
            <person name="Woloshuk C."/>
        </authorList>
    </citation>
    <scope>NUCLEOTIDE SEQUENCE</scope>
    <source>
        <strain evidence="1">4287</strain>
    </source>
</reference>